<dbReference type="PANTHER" id="PTHR33568">
    <property type="entry name" value="DNA POLYMERASE"/>
    <property type="match status" value="1"/>
</dbReference>
<dbReference type="OrthoDB" id="5877400at2759"/>
<dbReference type="PANTHER" id="PTHR33568:SF3">
    <property type="entry name" value="DNA-DIRECTED DNA POLYMERASE"/>
    <property type="match status" value="1"/>
</dbReference>
<accession>A0A6V7X1D7</accession>
<dbReference type="InterPro" id="IPR023211">
    <property type="entry name" value="DNA_pol_palm_dom_sf"/>
</dbReference>
<dbReference type="EMBL" id="CAJEWN010001003">
    <property type="protein sequence ID" value="CAD2193092.1"/>
    <property type="molecule type" value="Genomic_DNA"/>
</dbReference>
<gene>
    <name evidence="1" type="ORF">MENT_LOCUS46022</name>
</gene>
<dbReference type="InterPro" id="IPR043502">
    <property type="entry name" value="DNA/RNA_pol_sf"/>
</dbReference>
<evidence type="ECO:0000313" key="1">
    <source>
        <dbReference type="EMBL" id="CAD2193092.1"/>
    </source>
</evidence>
<dbReference type="SUPFAM" id="SSF56672">
    <property type="entry name" value="DNA/RNA polymerases"/>
    <property type="match status" value="1"/>
</dbReference>
<organism evidence="1 2">
    <name type="scientific">Meloidogyne enterolobii</name>
    <name type="common">Root-knot nematode worm</name>
    <name type="synonym">Meloidogyne mayaguensis</name>
    <dbReference type="NCBI Taxonomy" id="390850"/>
    <lineage>
        <taxon>Eukaryota</taxon>
        <taxon>Metazoa</taxon>
        <taxon>Ecdysozoa</taxon>
        <taxon>Nematoda</taxon>
        <taxon>Chromadorea</taxon>
        <taxon>Rhabditida</taxon>
        <taxon>Tylenchina</taxon>
        <taxon>Tylenchomorpha</taxon>
        <taxon>Tylenchoidea</taxon>
        <taxon>Meloidogynidae</taxon>
        <taxon>Meloidogyninae</taxon>
        <taxon>Meloidogyne</taxon>
    </lineage>
</organism>
<comment type="caution">
    <text evidence="1">The sequence shown here is derived from an EMBL/GenBank/DDBJ whole genome shotgun (WGS) entry which is preliminary data.</text>
</comment>
<dbReference type="Gene3D" id="3.90.1600.10">
    <property type="entry name" value="Palm domain of DNA polymerase"/>
    <property type="match status" value="1"/>
</dbReference>
<protein>
    <submittedName>
        <fullName evidence="1">Uncharacterized protein</fullName>
    </submittedName>
</protein>
<dbReference type="Proteomes" id="UP000580250">
    <property type="component" value="Unassembled WGS sequence"/>
</dbReference>
<proteinExistence type="predicted"/>
<dbReference type="AlphaFoldDB" id="A0A6V7X1D7"/>
<name>A0A6V7X1D7_MELEN</name>
<evidence type="ECO:0000313" key="2">
    <source>
        <dbReference type="Proteomes" id="UP000580250"/>
    </source>
</evidence>
<sequence length="106" mass="11949">MDSLTPETTLISYLEKKEFVEEHECSNIVISLWTTSAARIHLLKAMQKVARTPNCSLLYTDTDSIIFVHPENNCPLQLGPYLGDMTDEYPDHNIIEYISGGASNML</sequence>
<reference evidence="1 2" key="1">
    <citation type="submission" date="2020-08" db="EMBL/GenBank/DDBJ databases">
        <authorList>
            <person name="Koutsovoulos G."/>
            <person name="Danchin GJ E."/>
        </authorList>
    </citation>
    <scope>NUCLEOTIDE SEQUENCE [LARGE SCALE GENOMIC DNA]</scope>
</reference>